<name>A0A8A4TQD9_SULCO</name>
<dbReference type="KEGG" id="scor:J3U87_04810"/>
<organism evidence="1 2">
    <name type="scientific">Sulfidibacter corallicola</name>
    <dbReference type="NCBI Taxonomy" id="2818388"/>
    <lineage>
        <taxon>Bacteria</taxon>
        <taxon>Pseudomonadati</taxon>
        <taxon>Acidobacteriota</taxon>
        <taxon>Holophagae</taxon>
        <taxon>Acanthopleuribacterales</taxon>
        <taxon>Acanthopleuribacteraceae</taxon>
        <taxon>Sulfidibacter</taxon>
    </lineage>
</organism>
<evidence type="ECO:0000313" key="1">
    <source>
        <dbReference type="EMBL" id="QTD51770.1"/>
    </source>
</evidence>
<reference evidence="1" key="1">
    <citation type="submission" date="2021-03" db="EMBL/GenBank/DDBJ databases">
        <title>Acanthopleuribacteraceae sp. M133.</title>
        <authorList>
            <person name="Wang G."/>
        </authorList>
    </citation>
    <scope>NUCLEOTIDE SEQUENCE</scope>
    <source>
        <strain evidence="1">M133</strain>
    </source>
</reference>
<evidence type="ECO:0000313" key="2">
    <source>
        <dbReference type="Proteomes" id="UP000663929"/>
    </source>
</evidence>
<dbReference type="InterPro" id="IPR008337">
    <property type="entry name" value="Capsule_biosynth_CapB"/>
</dbReference>
<proteinExistence type="predicted"/>
<sequence length="1402" mass="159790">MKTETVFQWLSQDLSELELHMQRPALTALAGDFLRHREHRPERDREPDPVLALLYFLRARVQAMPQRILQLNQRYEVFSRRYHAATAWQRRQHLLDFARDLGADRRQLKADARAIGRHLDHEALGDRYRRRRSDLEHQWVWLIGRLGALAAPWYGAAGQRVEDHWYPLSWEQMLHQAQAYRDNPEVVTAAFEVVADMVVRMPVEVAHGLFDQRAKVALAGYAGHGDHPLWARCACLRLVATLDGDRFMDLAYDVFATPDLDDMRFLRARVLSLLPQVDRIDARGCLVRKALEDPSEHVRQACVSSLVRQPLAVIADRYPALLFDDEAESVAGRAVLGLVELAERRETRPWALRALLRAIGTFDRGFPATAALAACVPMVAVWRRRQVDAVGDVVALLQGAVVQARESYVEEAQRRKAGMVFEALWCEGNEVVRAIRDRLRELTHGLAPGKRIRIPREWCGEHMRPDLVRILAVLVQDDYGFDLEGCRGRWYVRKGPVFGFRWWRWWHELTHPATDKRQGHRHTVGRLSFAETRVPSGLMAECSPTKVPGEPLLIAGEGDWRPFLPLPDDVLSCLDLGMGRHRVQFHCSEGLVTLTAPERLWSRVRAAWKLTRGFAHYARLRNWQECDGFAPNAYAQALRKLGFHLSIESGDTRKPVDSGVARFFAAATPAMGLSELWTSFKEYAVQIYENQLWDLTLFCLLVLALFLARHAWSFYAIRRARKRIGLVIGGWGTRGKSGTERLKAALFNAMGKRVFSKTTGCEARFIFADTYGRQWDLPLFRPHGKASIWEQGEVVKQAAAMGTDVFLWECMGLTPEYVRTLQRGWMRDDLATITNTYPDHEDLQGPSGWDVARTISMFIPERSRLFTSETQMKPLLETEAARKHSQFDHVGELDVGLLPQDLLDRFPYAEHPNNIALVLRMAEALGRPRDWALKAMADRVVPDVGVLKQFAAAPVEGRRLVLINGMSANERLGALTNWRRLGFDKLDPVKNCDICVTLLVNNREDRVARSQVFAQMLVRDMPADHVVLVGSNLRGMQGFIDAAWQSYRQELSLWDGEREAVACAQRLARRFRLAVDEAMVRGRLAVQLAGLGMAESMRARALDLWNRDDALAALIAEHVDADRAAFTMACHRELMQEFRGWSEIRAALARGDSGDRALEQRFFDWVRAALVRRLTVIDDPAVQGGAIIQRIHAMTPIGMENRILGVQNIKGPGLAVIERFQKWEETAATCALLQADDRAKVLQGLSQLQERDEVGFLGRPSVAEAMAAIRLEAWDDEVRRKWNQVHRTFAENRAAGSRKRRENGDAARWLMAGLRWFEALFEAGQAVKRRRRAQAIYRDLADERIGYQRAITELTRINRDQEPDWLYRRLTAFSPFAAGSRGGKRRRLPIESVRSLWPISRG</sequence>
<keyword evidence="2" id="KW-1185">Reference proteome</keyword>
<accession>A0A8A4TQD9</accession>
<evidence type="ECO:0008006" key="3">
    <source>
        <dbReference type="Google" id="ProtNLM"/>
    </source>
</evidence>
<dbReference type="GO" id="GO:0045227">
    <property type="term" value="P:capsule polysaccharide biosynthetic process"/>
    <property type="evidence" value="ECO:0007669"/>
    <property type="project" value="InterPro"/>
</dbReference>
<dbReference type="EMBL" id="CP071793">
    <property type="protein sequence ID" value="QTD51770.1"/>
    <property type="molecule type" value="Genomic_DNA"/>
</dbReference>
<protein>
    <recommendedName>
        <fullName evidence="3">Poly-gamma-glutamate synthase PgsB/CapB</fullName>
    </recommendedName>
</protein>
<dbReference type="Proteomes" id="UP000663929">
    <property type="component" value="Chromosome"/>
</dbReference>
<gene>
    <name evidence="1" type="ORF">J3U87_04810</name>
</gene>
<dbReference type="GO" id="GO:0016020">
    <property type="term" value="C:membrane"/>
    <property type="evidence" value="ECO:0007669"/>
    <property type="project" value="InterPro"/>
</dbReference>
<dbReference type="PRINTS" id="PR01758">
    <property type="entry name" value="CAPSULEPROTB"/>
</dbReference>
<dbReference type="RefSeq" id="WP_237381891.1">
    <property type="nucleotide sequence ID" value="NZ_CP071793.1"/>
</dbReference>